<comment type="similarity">
    <text evidence="2 7">Belongs to the 2-oxoacid dehydrogenase family.</text>
</comment>
<dbReference type="PANTHER" id="PTHR43178">
    <property type="entry name" value="DIHYDROLIPOAMIDE ACETYLTRANSFERASE COMPONENT OF PYRUVATE DEHYDROGENASE COMPLEX"/>
    <property type="match status" value="1"/>
</dbReference>
<keyword evidence="6 7" id="KW-0012">Acyltransferase</keyword>
<dbReference type="Pfam" id="PF00198">
    <property type="entry name" value="2-oxoacid_dh"/>
    <property type="match status" value="1"/>
</dbReference>
<dbReference type="InterPro" id="IPR023213">
    <property type="entry name" value="CAT-like_dom_sf"/>
</dbReference>
<feature type="domain" description="Lipoyl-binding" evidence="9">
    <location>
        <begin position="3"/>
        <end position="78"/>
    </location>
</feature>
<dbReference type="CDD" id="cd06849">
    <property type="entry name" value="lipoyl_domain"/>
    <property type="match status" value="1"/>
</dbReference>
<feature type="domain" description="Peripheral subunit-binding (PSBD)" evidence="10">
    <location>
        <begin position="146"/>
        <end position="186"/>
    </location>
</feature>
<dbReference type="PROSITE" id="PS00189">
    <property type="entry name" value="LIPOYL"/>
    <property type="match status" value="1"/>
</dbReference>
<dbReference type="PROSITE" id="PS50968">
    <property type="entry name" value="BIOTINYL_LIPOYL"/>
    <property type="match status" value="1"/>
</dbReference>
<evidence type="ECO:0000256" key="5">
    <source>
        <dbReference type="ARBA" id="ARBA00022823"/>
    </source>
</evidence>
<dbReference type="InterPro" id="IPR001078">
    <property type="entry name" value="2-oxoacid_DH_actylTfrase"/>
</dbReference>
<dbReference type="Proteomes" id="UP000326921">
    <property type="component" value="Chromosome"/>
</dbReference>
<dbReference type="SUPFAM" id="SSF52777">
    <property type="entry name" value="CoA-dependent acyltransferases"/>
    <property type="match status" value="1"/>
</dbReference>
<evidence type="ECO:0000256" key="7">
    <source>
        <dbReference type="RuleBase" id="RU003423"/>
    </source>
</evidence>
<keyword evidence="12" id="KW-1185">Reference proteome</keyword>
<gene>
    <name evidence="11" type="ORF">GFH32_04150</name>
</gene>
<proteinExistence type="inferred from homology"/>
<dbReference type="InterPro" id="IPR011053">
    <property type="entry name" value="Single_hybrid_motif"/>
</dbReference>
<dbReference type="SUPFAM" id="SSF51230">
    <property type="entry name" value="Single hybrid motif"/>
    <property type="match status" value="1"/>
</dbReference>
<dbReference type="InterPro" id="IPR003016">
    <property type="entry name" value="2-oxoA_DH_lipoyl-BS"/>
</dbReference>
<dbReference type="GO" id="GO:0016407">
    <property type="term" value="F:acetyltransferase activity"/>
    <property type="evidence" value="ECO:0007669"/>
    <property type="project" value="TreeGrafter"/>
</dbReference>
<evidence type="ECO:0000256" key="8">
    <source>
        <dbReference type="SAM" id="MobiDB-lite"/>
    </source>
</evidence>
<evidence type="ECO:0000313" key="12">
    <source>
        <dbReference type="Proteomes" id="UP000326921"/>
    </source>
</evidence>
<dbReference type="InterPro" id="IPR004167">
    <property type="entry name" value="PSBD"/>
</dbReference>
<dbReference type="GO" id="GO:0031405">
    <property type="term" value="F:lipoic acid binding"/>
    <property type="evidence" value="ECO:0007669"/>
    <property type="project" value="TreeGrafter"/>
</dbReference>
<dbReference type="SUPFAM" id="SSF47005">
    <property type="entry name" value="Peripheral subunit-binding domain of 2-oxo acid dehydrogenase complex"/>
    <property type="match status" value="1"/>
</dbReference>
<comment type="cofactor">
    <cofactor evidence="1 7">
        <name>(R)-lipoate</name>
        <dbReference type="ChEBI" id="CHEBI:83088"/>
    </cofactor>
</comment>
<dbReference type="AlphaFoldDB" id="A0A5Q0Q692"/>
<dbReference type="Pfam" id="PF00364">
    <property type="entry name" value="Biotin_lipoyl"/>
    <property type="match status" value="1"/>
</dbReference>
<evidence type="ECO:0000259" key="10">
    <source>
        <dbReference type="PROSITE" id="PS51826"/>
    </source>
</evidence>
<dbReference type="PANTHER" id="PTHR43178:SF5">
    <property type="entry name" value="LIPOAMIDE ACYLTRANSFERASE COMPONENT OF BRANCHED-CHAIN ALPHA-KETO ACID DEHYDROGENASE COMPLEX, MITOCHONDRIAL"/>
    <property type="match status" value="1"/>
</dbReference>
<dbReference type="Gene3D" id="2.40.50.100">
    <property type="match status" value="1"/>
</dbReference>
<dbReference type="InterPro" id="IPR000089">
    <property type="entry name" value="Biotin_lipoyl"/>
</dbReference>
<dbReference type="FunFam" id="3.30.559.10:FF:000007">
    <property type="entry name" value="Dihydrolipoamide acetyltransferase component of pyruvate dehydrogenase complex"/>
    <property type="match status" value="1"/>
</dbReference>
<evidence type="ECO:0000256" key="6">
    <source>
        <dbReference type="ARBA" id="ARBA00023315"/>
    </source>
</evidence>
<evidence type="ECO:0000256" key="1">
    <source>
        <dbReference type="ARBA" id="ARBA00001938"/>
    </source>
</evidence>
<dbReference type="EMBL" id="CP045652">
    <property type="protein sequence ID" value="QGA25557.1"/>
    <property type="molecule type" value="Genomic_DNA"/>
</dbReference>
<evidence type="ECO:0000256" key="2">
    <source>
        <dbReference type="ARBA" id="ARBA00007317"/>
    </source>
</evidence>
<dbReference type="Gene3D" id="3.30.559.10">
    <property type="entry name" value="Chloramphenicol acetyltransferase-like domain"/>
    <property type="match status" value="1"/>
</dbReference>
<keyword evidence="4 7" id="KW-0808">Transferase</keyword>
<organism evidence="11 12">
    <name type="scientific">Sphingobacterium zhuxiongii</name>
    <dbReference type="NCBI Taxonomy" id="2662364"/>
    <lineage>
        <taxon>Bacteria</taxon>
        <taxon>Pseudomonadati</taxon>
        <taxon>Bacteroidota</taxon>
        <taxon>Sphingobacteriia</taxon>
        <taxon>Sphingobacteriales</taxon>
        <taxon>Sphingobacteriaceae</taxon>
        <taxon>Sphingobacterium</taxon>
    </lineage>
</organism>
<evidence type="ECO:0000256" key="3">
    <source>
        <dbReference type="ARBA" id="ARBA00011484"/>
    </source>
</evidence>
<reference evidence="11 12" key="1">
    <citation type="submission" date="2019-10" db="EMBL/GenBank/DDBJ databases">
        <authorList>
            <person name="Dong K."/>
        </authorList>
    </citation>
    <scope>NUCLEOTIDE SEQUENCE [LARGE SCALE GENOMIC DNA]</scope>
    <source>
        <strain evidence="12">dk4302</strain>
    </source>
</reference>
<name>A0A5Q0Q692_9SPHI</name>
<dbReference type="KEGG" id="sphe:GFH32_04150"/>
<feature type="region of interest" description="Disordered" evidence="8">
    <location>
        <begin position="195"/>
        <end position="219"/>
    </location>
</feature>
<dbReference type="Gene3D" id="4.10.320.10">
    <property type="entry name" value="E3-binding domain"/>
    <property type="match status" value="1"/>
</dbReference>
<keyword evidence="5 7" id="KW-0450">Lipoyl</keyword>
<dbReference type="EC" id="2.3.1.-" evidence="7"/>
<dbReference type="InterPro" id="IPR036625">
    <property type="entry name" value="E3-bd_dom_sf"/>
</dbReference>
<dbReference type="PROSITE" id="PS51826">
    <property type="entry name" value="PSBD"/>
    <property type="match status" value="1"/>
</dbReference>
<evidence type="ECO:0000259" key="9">
    <source>
        <dbReference type="PROSITE" id="PS50968"/>
    </source>
</evidence>
<dbReference type="GO" id="GO:0005737">
    <property type="term" value="C:cytoplasm"/>
    <property type="evidence" value="ECO:0007669"/>
    <property type="project" value="TreeGrafter"/>
</dbReference>
<dbReference type="RefSeq" id="WP_153509877.1">
    <property type="nucleotide sequence ID" value="NZ_CP045652.1"/>
</dbReference>
<comment type="subunit">
    <text evidence="3">Forms a 24-polypeptide structural core with octahedral symmetry.</text>
</comment>
<evidence type="ECO:0000256" key="4">
    <source>
        <dbReference type="ARBA" id="ARBA00022679"/>
    </source>
</evidence>
<evidence type="ECO:0000313" key="11">
    <source>
        <dbReference type="EMBL" id="QGA25557.1"/>
    </source>
</evidence>
<sequence>MAIYKLLLPKMGESVSEATLTNWLKQVGDQINEDDAVAEIATDKVDSEVPSPVSGRLKERLFEENQVIQVGDVIALIEVDGEEIEEVVENISAELVTEEEVQQSNVEDLATEIPAEEVSIPGISQIQESHHNETVNSEPMQHGIRFYSPLVRNIAQHEGISQQELDTIPGTGAEGRVTKEDVLKFIQQRTNTGQIPTNALEPKQHSSEKSASVEAPVPTPAAQVVRASNTDEVIEMDRMRRLISDHMVNSVKTSPHVFSVVEADVTGLVNWRNKVKDDYKKREGENITFTPLIIEAIAKAIKDFPLINVSVDGYNIIRKKNINIGMAAALPTGNLIVPVIKNVDQLSLSGISRSVNDLANRSRANKLKPDDTQGGTFTFTNIGAFGNIIGMPIINQPQAAILAVGTIKKKPAVLETEQGDVIAIRHMMYLSMSYDHRVIDGALGGSFIRRVADYLENWDINRIV</sequence>
<dbReference type="Pfam" id="PF02817">
    <property type="entry name" value="E3_binding"/>
    <property type="match status" value="1"/>
</dbReference>
<dbReference type="InterPro" id="IPR050743">
    <property type="entry name" value="2-oxoacid_DH_E2_comp"/>
</dbReference>
<protein>
    <recommendedName>
        <fullName evidence="7">Dihydrolipoamide acetyltransferase component of pyruvate dehydrogenase complex</fullName>
        <ecNumber evidence="7">2.3.1.-</ecNumber>
    </recommendedName>
</protein>
<accession>A0A5Q0Q692</accession>